<dbReference type="Proteomes" id="UP000466517">
    <property type="component" value="Chromosome"/>
</dbReference>
<evidence type="ECO:0000259" key="3">
    <source>
        <dbReference type="Pfam" id="PF13845"/>
    </source>
</evidence>
<evidence type="ECO:0000256" key="1">
    <source>
        <dbReference type="SAM" id="MobiDB-lite"/>
    </source>
</evidence>
<feature type="region of interest" description="Disordered" evidence="1">
    <location>
        <begin position="300"/>
        <end position="438"/>
    </location>
</feature>
<dbReference type="InterPro" id="IPR026004">
    <property type="entry name" value="Septum_form"/>
</dbReference>
<keyword evidence="2" id="KW-0812">Transmembrane</keyword>
<dbReference type="EMBL" id="AP022610">
    <property type="protein sequence ID" value="BBZ26211.1"/>
    <property type="molecule type" value="Genomic_DNA"/>
</dbReference>
<feature type="compositionally biased region" description="Pro residues" evidence="1">
    <location>
        <begin position="429"/>
        <end position="438"/>
    </location>
</feature>
<evidence type="ECO:0000256" key="2">
    <source>
        <dbReference type="SAM" id="Phobius"/>
    </source>
</evidence>
<feature type="compositionally biased region" description="Pro residues" evidence="1">
    <location>
        <begin position="314"/>
        <end position="358"/>
    </location>
</feature>
<evidence type="ECO:0000313" key="5">
    <source>
        <dbReference type="Proteomes" id="UP000466517"/>
    </source>
</evidence>
<gene>
    <name evidence="4" type="ORF">MMAD_05060</name>
</gene>
<keyword evidence="5" id="KW-1185">Reference proteome</keyword>
<dbReference type="AlphaFoldDB" id="A0A7I7XC61"/>
<feature type="domain" description="Septum formation-related" evidence="3">
    <location>
        <begin position="127"/>
        <end position="290"/>
    </location>
</feature>
<dbReference type="KEGG" id="mmag:MMAD_05060"/>
<feature type="transmembrane region" description="Helical" evidence="2">
    <location>
        <begin position="45"/>
        <end position="64"/>
    </location>
</feature>
<dbReference type="RefSeq" id="WP_163732090.1">
    <property type="nucleotide sequence ID" value="NZ_AP022610.1"/>
</dbReference>
<name>A0A7I7XC61_9MYCO</name>
<proteinExistence type="predicted"/>
<organism evidence="4 5">
    <name type="scientific">Mycolicibacterium madagascariense</name>
    <dbReference type="NCBI Taxonomy" id="212765"/>
    <lineage>
        <taxon>Bacteria</taxon>
        <taxon>Bacillati</taxon>
        <taxon>Actinomycetota</taxon>
        <taxon>Actinomycetes</taxon>
        <taxon>Mycobacteriales</taxon>
        <taxon>Mycobacteriaceae</taxon>
        <taxon>Mycolicibacterium</taxon>
    </lineage>
</organism>
<reference evidence="4 5" key="1">
    <citation type="journal article" date="2019" name="Emerg. Microbes Infect.">
        <title>Comprehensive subspecies identification of 175 nontuberculous mycobacteria species based on 7547 genomic profiles.</title>
        <authorList>
            <person name="Matsumoto Y."/>
            <person name="Kinjo T."/>
            <person name="Motooka D."/>
            <person name="Nabeya D."/>
            <person name="Jung N."/>
            <person name="Uechi K."/>
            <person name="Horii T."/>
            <person name="Iida T."/>
            <person name="Fujita J."/>
            <person name="Nakamura S."/>
        </authorList>
    </citation>
    <scope>NUCLEOTIDE SEQUENCE [LARGE SCALE GENOMIC DNA]</scope>
    <source>
        <strain evidence="4 5">JCM 13574</strain>
    </source>
</reference>
<dbReference type="Pfam" id="PF13845">
    <property type="entry name" value="Septum_form"/>
    <property type="match status" value="1"/>
</dbReference>
<keyword evidence="2" id="KW-0472">Membrane</keyword>
<keyword evidence="2" id="KW-1133">Transmembrane helix</keyword>
<accession>A0A7I7XC61</accession>
<protein>
    <recommendedName>
        <fullName evidence="3">Septum formation-related domain-containing protein</fullName>
    </recommendedName>
</protein>
<sequence length="438" mass="44615">MTGPPTPKNSGGADLASVLAALDEDRRAAEGAADRLAARAHKRGFLTLVMVFLLVGGVIELLTATPETRVPTAVGSRASVVFSNAGTGTCLSWPPDEPDKPSFVQCRSDHMFEVAKPVGMNNFGDPCQLAVREYLGPHYDPNSRFTISVLWAGDEPQANSGARNLLCGLQLLGPGGKPVLFRGRIADLDQSKVWPAGTCLGIDGANHSTDLPVDCATPHALEVTGAVSLAERFPGGVPSDADQRTFINDACTRVADGYLAPNTLARAGLGLGYETVSPASWAAGSKQVSCNVGRPAPQGWIPVTGSVRTQSPADLPPPPAPAAPPPPPSPQAPPPPPVYEEPLIPIGPLPSEPPPPTVPSTTAAAPTTTTAAPSTTTAAPTTTASPTTTSQPLGPPPGPATTPSETTSEGPPPGVIDVPGFGPITLPGFAPPEPAPAG</sequence>
<evidence type="ECO:0000313" key="4">
    <source>
        <dbReference type="EMBL" id="BBZ26211.1"/>
    </source>
</evidence>
<feature type="compositionally biased region" description="Low complexity" evidence="1">
    <location>
        <begin position="359"/>
        <end position="392"/>
    </location>
</feature>